<reference evidence="1" key="1">
    <citation type="submission" date="2016-04" db="EMBL/GenBank/DDBJ databases">
        <authorList>
            <person name="Calderon-Fernandez G.M.Sr."/>
        </authorList>
    </citation>
    <scope>NUCLEOTIDE SEQUENCE</scope>
    <source>
        <strain evidence="1">Int1</strain>
        <tissue evidence="1">Integument</tissue>
    </source>
</reference>
<name>A0A161MMD6_TRIIF</name>
<proteinExistence type="predicted"/>
<sequence length="82" mass="9811">MDCFYNIQSAIIWVNQKMNRVQTLFWSGNCGVLWAIAWCSFGANHPKECFYIDRNERKYIQEHQRYTAKYGVVKEIPWTNIS</sequence>
<organism evidence="1">
    <name type="scientific">Triatoma infestans</name>
    <name type="common">Assassin bug</name>
    <dbReference type="NCBI Taxonomy" id="30076"/>
    <lineage>
        <taxon>Eukaryota</taxon>
        <taxon>Metazoa</taxon>
        <taxon>Ecdysozoa</taxon>
        <taxon>Arthropoda</taxon>
        <taxon>Hexapoda</taxon>
        <taxon>Insecta</taxon>
        <taxon>Pterygota</taxon>
        <taxon>Neoptera</taxon>
        <taxon>Paraneoptera</taxon>
        <taxon>Hemiptera</taxon>
        <taxon>Heteroptera</taxon>
        <taxon>Panheteroptera</taxon>
        <taxon>Cimicomorpha</taxon>
        <taxon>Reduviidae</taxon>
        <taxon>Triatominae</taxon>
        <taxon>Triatoma</taxon>
    </lineage>
</organism>
<evidence type="ECO:0000313" key="1">
    <source>
        <dbReference type="EMBL" id="JAS01338.1"/>
    </source>
</evidence>
<protein>
    <submittedName>
        <fullName evidence="1">Inorganic phosphate cotransporter</fullName>
    </submittedName>
</protein>
<reference evidence="1" key="2">
    <citation type="journal article" date="2017" name="J. Med. Entomol.">
        <title>Transcriptome Analysis of the Triatoma infestans (Hemiptera: Reduviidae) Integument.</title>
        <authorList>
            <person name="Calderon-Fernandez G.M."/>
            <person name="Moriconi D.E."/>
            <person name="Dulbecco A.B."/>
            <person name="Juarez M.P."/>
        </authorList>
    </citation>
    <scope>NUCLEOTIDE SEQUENCE</scope>
    <source>
        <strain evidence="1">Int1</strain>
        <tissue evidence="1">Integument</tissue>
    </source>
</reference>
<dbReference type="AlphaFoldDB" id="A0A161MMD6"/>
<accession>A0A161MMD6</accession>
<dbReference type="EMBL" id="GEMB01001833">
    <property type="protein sequence ID" value="JAS01338.1"/>
    <property type="molecule type" value="Transcribed_RNA"/>
</dbReference>